<keyword evidence="3" id="KW-1185">Reference proteome</keyword>
<evidence type="ECO:0000313" key="2">
    <source>
        <dbReference type="EMBL" id="BCZ44586.1"/>
    </source>
</evidence>
<dbReference type="EMBL" id="AP024849">
    <property type="protein sequence ID" value="BCZ44586.1"/>
    <property type="molecule type" value="Genomic_DNA"/>
</dbReference>
<dbReference type="Proteomes" id="UP000824633">
    <property type="component" value="Chromosome"/>
</dbReference>
<reference evidence="3" key="1">
    <citation type="submission" date="2021-07" db="EMBL/GenBank/DDBJ databases">
        <title>Complete genome sequencing of a Clostridium isolate.</title>
        <authorList>
            <person name="Ueki A."/>
            <person name="Tonouchi A."/>
        </authorList>
    </citation>
    <scope>NUCLEOTIDE SEQUENCE [LARGE SCALE GENOMIC DNA]</scope>
    <source>
        <strain evidence="3">C5S11</strain>
    </source>
</reference>
<organism evidence="2 3">
    <name type="scientific">Clostridium gelidum</name>
    <dbReference type="NCBI Taxonomy" id="704125"/>
    <lineage>
        <taxon>Bacteria</taxon>
        <taxon>Bacillati</taxon>
        <taxon>Bacillota</taxon>
        <taxon>Clostridia</taxon>
        <taxon>Eubacteriales</taxon>
        <taxon>Clostridiaceae</taxon>
        <taxon>Clostridium</taxon>
    </lineage>
</organism>
<dbReference type="RefSeq" id="WP_224036254.1">
    <property type="nucleotide sequence ID" value="NZ_AP024849.1"/>
</dbReference>
<proteinExistence type="predicted"/>
<keyword evidence="1" id="KW-0472">Membrane</keyword>
<feature type="transmembrane region" description="Helical" evidence="1">
    <location>
        <begin position="62"/>
        <end position="86"/>
    </location>
</feature>
<accession>A0ABN6IQV3</accession>
<evidence type="ECO:0000256" key="1">
    <source>
        <dbReference type="SAM" id="Phobius"/>
    </source>
</evidence>
<gene>
    <name evidence="2" type="ORF">psyc5s11_06530</name>
</gene>
<keyword evidence="1" id="KW-0812">Transmembrane</keyword>
<feature type="transmembrane region" description="Helical" evidence="1">
    <location>
        <begin position="101"/>
        <end position="121"/>
    </location>
</feature>
<evidence type="ECO:0000313" key="3">
    <source>
        <dbReference type="Proteomes" id="UP000824633"/>
    </source>
</evidence>
<sequence length="149" mass="17137">MQTSEIILIALVAFIVISLICQYICQYLVTTNKIKVSKISKIFYSDDESFIKSWGKTQERGLIKYIIINIISYTVITGILGIVIILCQRNGYGYELSQLELLDYLLMGVVLGAYNSFGWVISKNRYNRLKEEEKVKSDNIKKDTIKYKA</sequence>
<keyword evidence="1" id="KW-1133">Transmembrane helix</keyword>
<feature type="transmembrane region" description="Helical" evidence="1">
    <location>
        <begin position="6"/>
        <end position="29"/>
    </location>
</feature>
<protein>
    <submittedName>
        <fullName evidence="2">Uncharacterized protein</fullName>
    </submittedName>
</protein>
<name>A0ABN6IQV3_9CLOT</name>